<organism evidence="2 3">
    <name type="scientific">Aurantiacibacter atlanticus</name>
    <dbReference type="NCBI Taxonomy" id="1648404"/>
    <lineage>
        <taxon>Bacteria</taxon>
        <taxon>Pseudomonadati</taxon>
        <taxon>Pseudomonadota</taxon>
        <taxon>Alphaproteobacteria</taxon>
        <taxon>Sphingomonadales</taxon>
        <taxon>Erythrobacteraceae</taxon>
        <taxon>Aurantiacibacter</taxon>
    </lineage>
</organism>
<accession>A0A161I420</accession>
<evidence type="ECO:0000256" key="1">
    <source>
        <dbReference type="SAM" id="SignalP"/>
    </source>
</evidence>
<proteinExistence type="predicted"/>
<evidence type="ECO:0000313" key="2">
    <source>
        <dbReference type="EMBL" id="ANC50321.1"/>
    </source>
</evidence>
<feature type="signal peptide" evidence="1">
    <location>
        <begin position="1"/>
        <end position="21"/>
    </location>
</feature>
<dbReference type="PANTHER" id="PTHR33361:SF16">
    <property type="entry name" value="DUF885 DOMAIN-CONTAINING PROTEIN"/>
    <property type="match status" value="1"/>
</dbReference>
<dbReference type="Proteomes" id="UP000059113">
    <property type="component" value="Chromosome"/>
</dbReference>
<reference evidence="2 3" key="1">
    <citation type="journal article" date="2015" name="Int. J. Syst. Evol. Microbiol.">
        <title>Erythrobacter atlanticus sp. nov., a bacterium from ocean sediment able to degrade polycyclic aromatic hydrocarbons.</title>
        <authorList>
            <person name="Zhuang L."/>
            <person name="Liu Y."/>
            <person name="Wang L."/>
            <person name="Wang W."/>
            <person name="Shao Z."/>
        </authorList>
    </citation>
    <scope>NUCLEOTIDE SEQUENCE [LARGE SCALE GENOMIC DNA]</scope>
    <source>
        <strain evidence="3">s21-N3</strain>
    </source>
</reference>
<sequence>MKRLAAVLLASVALSGCVATNADIASAEQTSVGCSDTQTECINVWFDEKFEELLAVSPILQTSLGIKTDYDKLDDFSLEAAQAQADWWARATAEMEATFDYDELSYEAKTSYDVFQYRAEMAARSAEFYDQQYILHQMGGMHAFLPSFLLSQHSVASERDMEAFISRLGGIATAMDQLLARAQANAAAGTRPPRFSYDAVIAESQGLITGAPFENGDPSALWTGTQERLATLVEQNAISQERADDLREEARTILTGQTAPAYQHVIDWFTADRPNSDEIAQGVTTLPGGEEFYAFSLNQMTTTDMTADQIHRLGLDEVARIRGEMEAIMQEVGFDGTLEEFFVFTRTDPQFFFPDNEAGAQMYIDRATQHIDAITARLPEFFGTLPKAALEVRRVEAFREQDGAAQHYSPGTPDGSRPGVYYAHLSDMTAMPIPPLEAIAYHEGNPGHHMQISIAQELEGIPRFRTQGFYLSAFGEGWGLYAESLAKEMGGYENPYSDFGRLQSEMWRAIRLVVDTGIHTKGWTEDQAVAYSLQNSPNPETVARSEVQRYFVLPGQATSYKIGQIRIQQLRSRAEEALGDDFDIRSFHDTVLGGGMMPLTVLEQRVDRWIASQQTGWRQDLRKGKVSEDQSPALPLLWLRMTSGYPASSSSRGPSAVRSDPARWAHLFLHPAASRPRGHGWQRY</sequence>
<dbReference type="Pfam" id="PF05960">
    <property type="entry name" value="DUF885"/>
    <property type="match status" value="1"/>
</dbReference>
<reference evidence="3" key="2">
    <citation type="submission" date="2015-04" db="EMBL/GenBank/DDBJ databases">
        <title>The complete genome sequence of Erythrobacter sp. s21-N3.</title>
        <authorList>
            <person name="Zhuang L."/>
            <person name="Liu Y."/>
            <person name="Shao Z."/>
        </authorList>
    </citation>
    <scope>NUCLEOTIDE SEQUENCE [LARGE SCALE GENOMIC DNA]</scope>
    <source>
        <strain evidence="3">s21-N3</strain>
    </source>
</reference>
<evidence type="ECO:0000313" key="3">
    <source>
        <dbReference type="Proteomes" id="UP000059113"/>
    </source>
</evidence>
<dbReference type="KEGG" id="ery:CP97_14635"/>
<gene>
    <name evidence="2" type="ORF">CP97_14635</name>
</gene>
<dbReference type="InterPro" id="IPR010281">
    <property type="entry name" value="DUF885"/>
</dbReference>
<keyword evidence="1" id="KW-0732">Signal</keyword>
<protein>
    <submittedName>
        <fullName evidence="2">Putative conserved secreted protein</fullName>
    </submittedName>
</protein>
<dbReference type="STRING" id="1648404.CP97_14635"/>
<dbReference type="PANTHER" id="PTHR33361">
    <property type="entry name" value="GLR0591 PROTEIN"/>
    <property type="match status" value="1"/>
</dbReference>
<feature type="chain" id="PRO_5007822983" evidence="1">
    <location>
        <begin position="22"/>
        <end position="684"/>
    </location>
</feature>
<dbReference type="RefSeq" id="WP_227819658.1">
    <property type="nucleotide sequence ID" value="NZ_CP011310.1"/>
</dbReference>
<name>A0A161I420_9SPHN</name>
<dbReference type="EMBL" id="CP011310">
    <property type="protein sequence ID" value="ANC50321.1"/>
    <property type="molecule type" value="Genomic_DNA"/>
</dbReference>
<dbReference type="AlphaFoldDB" id="A0A161I420"/>
<keyword evidence="3" id="KW-1185">Reference proteome</keyword>
<dbReference type="PROSITE" id="PS51257">
    <property type="entry name" value="PROKAR_LIPOPROTEIN"/>
    <property type="match status" value="1"/>
</dbReference>